<evidence type="ECO:0000313" key="6">
    <source>
        <dbReference type="EMBL" id="MYC96520.1"/>
    </source>
</evidence>
<evidence type="ECO:0000256" key="2">
    <source>
        <dbReference type="ARBA" id="ARBA00022448"/>
    </source>
</evidence>
<dbReference type="PANTHER" id="PTHR43776:SF8">
    <property type="entry name" value="ABC TRANSPORTER, ATP-BINDING PROTEIN"/>
    <property type="match status" value="1"/>
</dbReference>
<name>A0A6B1D8Z8_9CHLR</name>
<evidence type="ECO:0000256" key="4">
    <source>
        <dbReference type="ARBA" id="ARBA00022840"/>
    </source>
</evidence>
<dbReference type="InterPro" id="IPR017871">
    <property type="entry name" value="ABC_transporter-like_CS"/>
</dbReference>
<dbReference type="InterPro" id="IPR003593">
    <property type="entry name" value="AAA+_ATPase"/>
</dbReference>
<proteinExistence type="inferred from homology"/>
<sequence length="349" mass="39450">MTTTTLETAQTQSANGSAAAEPLLSLRNLRTWFELRRWGFGRAGTVRAVDDVSFDLHAGEAIAIVGESGCGKSTLMKTILGLHRPTEGSVIFEGRDLSALDAKEMQWYRSQVGYVQQDPFGALPPFMDIRRILGEPLKIHGNMNESERRHRIREVMEEVRLTPVDDILPRFPHMLSGGQQQRVVIARAMLLHPRMIVADEPVSMLDMSVRVEVLRLLQGLQRTHNLAVVYITHDLSTVRYFSERIFVMYAGEIVEQSRMNDLLRNPLHPYTRALLAAIADPDPENAHVFRDVPPGEPPSLVNPPSGCRFHPRCTQFMENLCELETPLDFEPEPQHFSRCFLYQDAPAVS</sequence>
<dbReference type="AlphaFoldDB" id="A0A6B1D8Z8"/>
<comment type="caution">
    <text evidence="6">The sequence shown here is derived from an EMBL/GenBank/DDBJ whole genome shotgun (WGS) entry which is preliminary data.</text>
</comment>
<dbReference type="SUPFAM" id="SSF52540">
    <property type="entry name" value="P-loop containing nucleoside triphosphate hydrolases"/>
    <property type="match status" value="1"/>
</dbReference>
<evidence type="ECO:0000256" key="1">
    <source>
        <dbReference type="ARBA" id="ARBA00005417"/>
    </source>
</evidence>
<dbReference type="EMBL" id="VXMH01000088">
    <property type="protein sequence ID" value="MYC96520.1"/>
    <property type="molecule type" value="Genomic_DNA"/>
</dbReference>
<reference evidence="6" key="1">
    <citation type="submission" date="2019-09" db="EMBL/GenBank/DDBJ databases">
        <title>Characterisation of the sponge microbiome using genome-centric metagenomics.</title>
        <authorList>
            <person name="Engelberts J.P."/>
            <person name="Robbins S.J."/>
            <person name="De Goeij J.M."/>
            <person name="Aranda M."/>
            <person name="Bell S.C."/>
            <person name="Webster N.S."/>
        </authorList>
    </citation>
    <scope>NUCLEOTIDE SEQUENCE</scope>
    <source>
        <strain evidence="6">SB0661_bin_32</strain>
    </source>
</reference>
<dbReference type="InterPro" id="IPR050319">
    <property type="entry name" value="ABC_transp_ATP-bind"/>
</dbReference>
<keyword evidence="4 6" id="KW-0067">ATP-binding</keyword>
<protein>
    <submittedName>
        <fullName evidence="6">ABC transporter ATP-binding protein</fullName>
    </submittedName>
</protein>
<organism evidence="6">
    <name type="scientific">Caldilineaceae bacterium SB0661_bin_32</name>
    <dbReference type="NCBI Taxonomy" id="2605255"/>
    <lineage>
        <taxon>Bacteria</taxon>
        <taxon>Bacillati</taxon>
        <taxon>Chloroflexota</taxon>
        <taxon>Caldilineae</taxon>
        <taxon>Caldilineales</taxon>
        <taxon>Caldilineaceae</taxon>
    </lineage>
</organism>
<dbReference type="CDD" id="cd03257">
    <property type="entry name" value="ABC_NikE_OppD_transporters"/>
    <property type="match status" value="1"/>
</dbReference>
<accession>A0A6B1D8Z8</accession>
<feature type="domain" description="ABC transporter" evidence="5">
    <location>
        <begin position="24"/>
        <end position="275"/>
    </location>
</feature>
<comment type="similarity">
    <text evidence="1">Belongs to the ABC transporter superfamily.</text>
</comment>
<keyword evidence="2" id="KW-0813">Transport</keyword>
<dbReference type="GO" id="GO:0016887">
    <property type="term" value="F:ATP hydrolysis activity"/>
    <property type="evidence" value="ECO:0007669"/>
    <property type="project" value="InterPro"/>
</dbReference>
<dbReference type="NCBIfam" id="TIGR01727">
    <property type="entry name" value="oligo_HPY"/>
    <property type="match status" value="1"/>
</dbReference>
<gene>
    <name evidence="6" type="ORF">F4X14_16265</name>
</gene>
<dbReference type="PROSITE" id="PS50893">
    <property type="entry name" value="ABC_TRANSPORTER_2"/>
    <property type="match status" value="1"/>
</dbReference>
<dbReference type="Pfam" id="PF08352">
    <property type="entry name" value="oligo_HPY"/>
    <property type="match status" value="1"/>
</dbReference>
<dbReference type="SMART" id="SM00382">
    <property type="entry name" value="AAA"/>
    <property type="match status" value="1"/>
</dbReference>
<dbReference type="InterPro" id="IPR027417">
    <property type="entry name" value="P-loop_NTPase"/>
</dbReference>
<evidence type="ECO:0000256" key="3">
    <source>
        <dbReference type="ARBA" id="ARBA00022741"/>
    </source>
</evidence>
<dbReference type="GO" id="GO:0005524">
    <property type="term" value="F:ATP binding"/>
    <property type="evidence" value="ECO:0007669"/>
    <property type="project" value="UniProtKB-KW"/>
</dbReference>
<evidence type="ECO:0000259" key="5">
    <source>
        <dbReference type="PROSITE" id="PS50893"/>
    </source>
</evidence>
<dbReference type="Pfam" id="PF00005">
    <property type="entry name" value="ABC_tran"/>
    <property type="match status" value="1"/>
</dbReference>
<dbReference type="PROSITE" id="PS00211">
    <property type="entry name" value="ABC_TRANSPORTER_1"/>
    <property type="match status" value="1"/>
</dbReference>
<dbReference type="GO" id="GO:0015833">
    <property type="term" value="P:peptide transport"/>
    <property type="evidence" value="ECO:0007669"/>
    <property type="project" value="InterPro"/>
</dbReference>
<dbReference type="InterPro" id="IPR003439">
    <property type="entry name" value="ABC_transporter-like_ATP-bd"/>
</dbReference>
<dbReference type="PANTHER" id="PTHR43776">
    <property type="entry name" value="TRANSPORT ATP-BINDING PROTEIN"/>
    <property type="match status" value="1"/>
</dbReference>
<dbReference type="GO" id="GO:0055085">
    <property type="term" value="P:transmembrane transport"/>
    <property type="evidence" value="ECO:0007669"/>
    <property type="project" value="UniProtKB-ARBA"/>
</dbReference>
<keyword evidence="3" id="KW-0547">Nucleotide-binding</keyword>
<dbReference type="Gene3D" id="3.40.50.300">
    <property type="entry name" value="P-loop containing nucleotide triphosphate hydrolases"/>
    <property type="match status" value="1"/>
</dbReference>
<dbReference type="InterPro" id="IPR013563">
    <property type="entry name" value="Oligopep_ABC_C"/>
</dbReference>
<dbReference type="FunFam" id="3.40.50.300:FF:000016">
    <property type="entry name" value="Oligopeptide ABC transporter ATP-binding component"/>
    <property type="match status" value="1"/>
</dbReference>